<reference evidence="7 8" key="1">
    <citation type="submission" date="2015-01" db="EMBL/GenBank/DDBJ databases">
        <title>Genome sequencing of Jeotgalibacillus soli.</title>
        <authorList>
            <person name="Goh K.M."/>
            <person name="Chan K.-G."/>
            <person name="Yaakop A.S."/>
            <person name="Ee R."/>
            <person name="Gan H.M."/>
            <person name="Chan C.S."/>
        </authorList>
    </citation>
    <scope>NUCLEOTIDE SEQUENCE [LARGE SCALE GENOMIC DNA]</scope>
    <source>
        <strain evidence="7 8">P9</strain>
    </source>
</reference>
<organism evidence="7 8">
    <name type="scientific">Jeotgalibacillus soli</name>
    <dbReference type="NCBI Taxonomy" id="889306"/>
    <lineage>
        <taxon>Bacteria</taxon>
        <taxon>Bacillati</taxon>
        <taxon>Bacillota</taxon>
        <taxon>Bacilli</taxon>
        <taxon>Bacillales</taxon>
        <taxon>Caryophanaceae</taxon>
        <taxon>Jeotgalibacillus</taxon>
    </lineage>
</organism>
<dbReference type="STRING" id="889306.KP78_04550"/>
<evidence type="ECO:0000256" key="2">
    <source>
        <dbReference type="ARBA" id="ARBA00022603"/>
    </source>
</evidence>
<dbReference type="OrthoDB" id="43862at2"/>
<keyword evidence="2" id="KW-0489">Methyltransferase</keyword>
<dbReference type="Proteomes" id="UP000031938">
    <property type="component" value="Unassembled WGS sequence"/>
</dbReference>
<keyword evidence="5" id="KW-0443">Lipid metabolism</keyword>
<dbReference type="GO" id="GO:0032259">
    <property type="term" value="P:methylation"/>
    <property type="evidence" value="ECO:0007669"/>
    <property type="project" value="UniProtKB-KW"/>
</dbReference>
<keyword evidence="3" id="KW-0808">Transferase</keyword>
<dbReference type="AlphaFoldDB" id="A0A0C2RPB1"/>
<dbReference type="GO" id="GO:0006629">
    <property type="term" value="P:lipid metabolic process"/>
    <property type="evidence" value="ECO:0007669"/>
    <property type="project" value="UniProtKB-KW"/>
</dbReference>
<dbReference type="RefSeq" id="WP_041085876.1">
    <property type="nucleotide sequence ID" value="NZ_JXRP01000006.1"/>
</dbReference>
<dbReference type="InterPro" id="IPR029063">
    <property type="entry name" value="SAM-dependent_MTases_sf"/>
</dbReference>
<dbReference type="EMBL" id="JXRP01000006">
    <property type="protein sequence ID" value="KIL52085.1"/>
    <property type="molecule type" value="Genomic_DNA"/>
</dbReference>
<evidence type="ECO:0000256" key="1">
    <source>
        <dbReference type="ARBA" id="ARBA00010815"/>
    </source>
</evidence>
<dbReference type="GO" id="GO:0008168">
    <property type="term" value="F:methyltransferase activity"/>
    <property type="evidence" value="ECO:0007669"/>
    <property type="project" value="UniProtKB-KW"/>
</dbReference>
<dbReference type="PATRIC" id="fig|889306.3.peg.456"/>
<keyword evidence="8" id="KW-1185">Reference proteome</keyword>
<keyword evidence="4" id="KW-0949">S-adenosyl-L-methionine</keyword>
<evidence type="ECO:0000259" key="6">
    <source>
        <dbReference type="Pfam" id="PF13649"/>
    </source>
</evidence>
<protein>
    <recommendedName>
        <fullName evidence="6">Methyltransferase domain-containing protein</fullName>
    </recommendedName>
</protein>
<dbReference type="InterPro" id="IPR050723">
    <property type="entry name" value="CFA/CMAS"/>
</dbReference>
<proteinExistence type="inferred from homology"/>
<accession>A0A0C2RPB1</accession>
<dbReference type="PANTHER" id="PTHR43667">
    <property type="entry name" value="CYCLOPROPANE-FATTY-ACYL-PHOSPHOLIPID SYNTHASE"/>
    <property type="match status" value="1"/>
</dbReference>
<evidence type="ECO:0000313" key="7">
    <source>
        <dbReference type="EMBL" id="KIL52085.1"/>
    </source>
</evidence>
<feature type="domain" description="Methyltransferase" evidence="6">
    <location>
        <begin position="47"/>
        <end position="143"/>
    </location>
</feature>
<evidence type="ECO:0000256" key="4">
    <source>
        <dbReference type="ARBA" id="ARBA00022691"/>
    </source>
</evidence>
<comment type="caution">
    <text evidence="7">The sequence shown here is derived from an EMBL/GenBank/DDBJ whole genome shotgun (WGS) entry which is preliminary data.</text>
</comment>
<dbReference type="SUPFAM" id="SSF53335">
    <property type="entry name" value="S-adenosyl-L-methionine-dependent methyltransferases"/>
    <property type="match status" value="1"/>
</dbReference>
<evidence type="ECO:0000256" key="5">
    <source>
        <dbReference type="ARBA" id="ARBA00023098"/>
    </source>
</evidence>
<dbReference type="Gene3D" id="3.40.50.150">
    <property type="entry name" value="Vaccinia Virus protein VP39"/>
    <property type="match status" value="1"/>
</dbReference>
<evidence type="ECO:0000256" key="3">
    <source>
        <dbReference type="ARBA" id="ARBA00022679"/>
    </source>
</evidence>
<dbReference type="PANTHER" id="PTHR43667:SF1">
    <property type="entry name" value="CYCLOPROPANE-FATTY-ACYL-PHOSPHOLIPID SYNTHASE"/>
    <property type="match status" value="1"/>
</dbReference>
<dbReference type="InterPro" id="IPR041698">
    <property type="entry name" value="Methyltransf_25"/>
</dbReference>
<comment type="similarity">
    <text evidence="1">Belongs to the CFA/CMAS family.</text>
</comment>
<gene>
    <name evidence="7" type="ORF">KP78_04550</name>
</gene>
<name>A0A0C2RPB1_9BACL</name>
<evidence type="ECO:0000313" key="8">
    <source>
        <dbReference type="Proteomes" id="UP000031938"/>
    </source>
</evidence>
<dbReference type="CDD" id="cd02440">
    <property type="entry name" value="AdoMet_MTases"/>
    <property type="match status" value="1"/>
</dbReference>
<dbReference type="Pfam" id="PF13649">
    <property type="entry name" value="Methyltransf_25"/>
    <property type="match status" value="1"/>
</dbReference>
<sequence>MKVPFFHQFSRPKGILGRFAGAIMSLENRKLNVWTIGCLDLVANDRVLEIGYGPGFAMKRMLEGHKNLYVDGIDSSEVMFNQAANRIKPFIQSGRARVIQGKVEHLYLPLSHYDKILSVNNYTIWGNRKHALSCLYGALKEGGRIAITIQPREDTASPTMTKMMASDLYHSLEEAGFTRVSISYRRIFPELAVCAVGFK</sequence>